<evidence type="ECO:0000313" key="3">
    <source>
        <dbReference type="Ensembl" id="ENSMMOP00000023359.1"/>
    </source>
</evidence>
<protein>
    <recommendedName>
        <fullName evidence="5">ZP domain-containing protein</fullName>
    </recommendedName>
</protein>
<dbReference type="OMA" id="DMSIACP"/>
<accession>A0A3Q3XC92</accession>
<keyword evidence="4" id="KW-1185">Reference proteome</keyword>
<feature type="domain" description="ZP-domain containing protein Ig-like" evidence="2">
    <location>
        <begin position="355"/>
        <end position="460"/>
    </location>
</feature>
<dbReference type="AlphaFoldDB" id="A0A3Q3XC92"/>
<reference evidence="3" key="1">
    <citation type="submission" date="2025-08" db="UniProtKB">
        <authorList>
            <consortium name="Ensembl"/>
        </authorList>
    </citation>
    <scope>IDENTIFICATION</scope>
</reference>
<dbReference type="InterPro" id="IPR055356">
    <property type="entry name" value="ZP-N"/>
</dbReference>
<evidence type="ECO:0000259" key="2">
    <source>
        <dbReference type="Pfam" id="PF26562"/>
    </source>
</evidence>
<evidence type="ECO:0008006" key="5">
    <source>
        <dbReference type="Google" id="ProtNLM"/>
    </source>
</evidence>
<evidence type="ECO:0000313" key="4">
    <source>
        <dbReference type="Proteomes" id="UP000261620"/>
    </source>
</evidence>
<dbReference type="PANTHER" id="PTHR47130:SF6">
    <property type="entry name" value="EGG ENVELOPE GLYCOPROTEIN-LIKE PRECURSOR"/>
    <property type="match status" value="1"/>
</dbReference>
<feature type="domain" description="ZP-N" evidence="1">
    <location>
        <begin position="574"/>
        <end position="629"/>
    </location>
</feature>
<dbReference type="Pfam" id="PF26562">
    <property type="entry name" value="Ig-like"/>
    <property type="match status" value="1"/>
</dbReference>
<name>A0A3Q3XC92_MOLML</name>
<proteinExistence type="predicted"/>
<evidence type="ECO:0000259" key="1">
    <source>
        <dbReference type="Pfam" id="PF23344"/>
    </source>
</evidence>
<reference evidence="3" key="2">
    <citation type="submission" date="2025-09" db="UniProtKB">
        <authorList>
            <consortium name="Ensembl"/>
        </authorList>
    </citation>
    <scope>IDENTIFICATION</scope>
</reference>
<dbReference type="Pfam" id="PF23344">
    <property type="entry name" value="ZP-N"/>
    <property type="match status" value="1"/>
</dbReference>
<dbReference type="Gene3D" id="2.60.40.3210">
    <property type="entry name" value="Zona pellucida, ZP-N domain"/>
    <property type="match status" value="1"/>
</dbReference>
<organism evidence="3 4">
    <name type="scientific">Mola mola</name>
    <name type="common">Ocean sunfish</name>
    <name type="synonym">Tetraodon mola</name>
    <dbReference type="NCBI Taxonomy" id="94237"/>
    <lineage>
        <taxon>Eukaryota</taxon>
        <taxon>Metazoa</taxon>
        <taxon>Chordata</taxon>
        <taxon>Craniata</taxon>
        <taxon>Vertebrata</taxon>
        <taxon>Euteleostomi</taxon>
        <taxon>Actinopterygii</taxon>
        <taxon>Neopterygii</taxon>
        <taxon>Teleostei</taxon>
        <taxon>Neoteleostei</taxon>
        <taxon>Acanthomorphata</taxon>
        <taxon>Eupercaria</taxon>
        <taxon>Tetraodontiformes</taxon>
        <taxon>Molidae</taxon>
        <taxon>Mola</taxon>
    </lineage>
</organism>
<dbReference type="STRING" id="94237.ENSMMOP00000023359"/>
<dbReference type="Ensembl" id="ENSMMOT00000023745.1">
    <property type="protein sequence ID" value="ENSMMOP00000023359.1"/>
    <property type="gene ID" value="ENSMMOG00000017769.1"/>
</dbReference>
<dbReference type="PANTHER" id="PTHR47130">
    <property type="entry name" value="SI:DKEY-19B23.11-RELATED"/>
    <property type="match status" value="1"/>
</dbReference>
<dbReference type="InterPro" id="IPR058876">
    <property type="entry name" value="Ig-like_ZP"/>
</dbReference>
<sequence>DLLGFAETVVQSECRDRYFWIHVASGETPRFEAVDGNGVHFLSEQLASHCGYTISTFNMDGFSTFRASYYSCFTLNQNDEVFTFRFNVLVNDGSGQWISRPVSAVCSGLTWTHRDVKLMFSFNYLVCKVFCVVQAQKTASSVWQLMFLHSDGQVSSMSISEAQKLGYSLAASPQRVVLRSWYKQPQAEVKMVEGIPVEAVRVSLFFKQKLMVLMIDVADTVFLNSTSDSGSFDGGWLLWDVPQVVSPLVGEGAGFESRSLRLGVEGVLLDESTIAARGFSMVQRGHLIQIGVPFGAEGGYRKSLVVNNTYKEMYVIFLMYEHVFSLLYEDGSSIDTRHRILRVLDTPLLCHPPFKTMSDDQVFSIYLGNIPSDVLLDKVWINGKQLRVSDGAERGFTISPVVHANGSRAYELRLPFEDPIVHQTYLGHGVVQYSVDINFTLAIMPQRDPYYHNTFITAQVFNAFPPEITAQCSDKGIAFSVVGPPQTRSLWEVGVDHEPLTSQLAAERGYILYNDTQRTSLEVPVFSIGYTYEDINLSNFYGTFNLLLRDSKTLEVQTSTSKRCLFKTQDMIICSTDGTMTVVTTLASTWPTVHSERTTLLDPACGPKQMDSSRVLFEFKLDSCGTRAKVRIKVALLMIPLCLNRLTVRCFYPLSGVNRLSVDRIFKSDIPGFGSVNIFKSLKGSRRNRLTIQI</sequence>
<dbReference type="Proteomes" id="UP000261620">
    <property type="component" value="Unplaced"/>
</dbReference>